<feature type="region of interest" description="Disordered" evidence="1">
    <location>
        <begin position="53"/>
        <end position="179"/>
    </location>
</feature>
<dbReference type="EMBL" id="MCFI01000016">
    <property type="protein sequence ID" value="ORY79040.1"/>
    <property type="molecule type" value="Genomic_DNA"/>
</dbReference>
<feature type="compositionally biased region" description="Basic and acidic residues" evidence="1">
    <location>
        <begin position="8"/>
        <end position="22"/>
    </location>
</feature>
<feature type="compositionally biased region" description="Low complexity" evidence="1">
    <location>
        <begin position="98"/>
        <end position="121"/>
    </location>
</feature>
<feature type="compositionally biased region" description="Basic residues" evidence="1">
    <location>
        <begin position="161"/>
        <end position="174"/>
    </location>
</feature>
<evidence type="ECO:0000313" key="2">
    <source>
        <dbReference type="EMBL" id="ORY79040.1"/>
    </source>
</evidence>
<gene>
    <name evidence="2" type="ORF">BCR37DRAFT_405282</name>
</gene>
<feature type="region of interest" description="Disordered" evidence="1">
    <location>
        <begin position="230"/>
        <end position="282"/>
    </location>
</feature>
<evidence type="ECO:0000313" key="3">
    <source>
        <dbReference type="Proteomes" id="UP000193685"/>
    </source>
</evidence>
<name>A0A1Y2F554_PROLT</name>
<dbReference type="RefSeq" id="XP_040723672.1">
    <property type="nucleotide sequence ID" value="XM_040872078.1"/>
</dbReference>
<proteinExistence type="predicted"/>
<reference evidence="2 3" key="1">
    <citation type="submission" date="2016-07" db="EMBL/GenBank/DDBJ databases">
        <title>Pervasive Adenine N6-methylation of Active Genes in Fungi.</title>
        <authorList>
            <consortium name="DOE Joint Genome Institute"/>
            <person name="Mondo S.J."/>
            <person name="Dannebaum R.O."/>
            <person name="Kuo R.C."/>
            <person name="Labutti K."/>
            <person name="Haridas S."/>
            <person name="Kuo A."/>
            <person name="Salamov A."/>
            <person name="Ahrendt S.R."/>
            <person name="Lipzen A."/>
            <person name="Sullivan W."/>
            <person name="Andreopoulos W.B."/>
            <person name="Clum A."/>
            <person name="Lindquist E."/>
            <person name="Daum C."/>
            <person name="Ramamoorthy G.K."/>
            <person name="Gryganskyi A."/>
            <person name="Culley D."/>
            <person name="Magnuson J.K."/>
            <person name="James T.Y."/>
            <person name="O'Malley M.A."/>
            <person name="Stajich J.E."/>
            <person name="Spatafora J.W."/>
            <person name="Visel A."/>
            <person name="Grigoriev I.V."/>
        </authorList>
    </citation>
    <scope>NUCLEOTIDE SEQUENCE [LARGE SCALE GENOMIC DNA]</scope>
    <source>
        <strain evidence="2 3">12-1054</strain>
    </source>
</reference>
<feature type="region of interest" description="Disordered" evidence="1">
    <location>
        <begin position="1"/>
        <end position="33"/>
    </location>
</feature>
<dbReference type="GeneID" id="63788677"/>
<accession>A0A1Y2F554</accession>
<dbReference type="AlphaFoldDB" id="A0A1Y2F554"/>
<dbReference type="Proteomes" id="UP000193685">
    <property type="component" value="Unassembled WGS sequence"/>
</dbReference>
<sequence>MGKRYMPSRHEGLRVRDAVEQKRPRHYAATDVDTPIVFKSSVDFFDQLNAADKEDELAYRRDAPANRTHRSTAELLSEDVDPEGNTSQRHDSAASVDLSSRSQGQSRSTSKSTSKRLNSSKSAKRPNRTSVDRDFPAMDANVSDGHSEDSSVQDDGEHVTKKARQSKTPARKMSKASSKAIDSVGYLNVVLETMRAAQREATIERYKVAKHIADANLQLQRESIERQEAAQARREAYRREAEERQEAHRRQLDEQREARQRETEAYRRETEAYRRETEARRREADERFYRLLQTMGRGA</sequence>
<comment type="caution">
    <text evidence="2">The sequence shown here is derived from an EMBL/GenBank/DDBJ whole genome shotgun (WGS) entry which is preliminary data.</text>
</comment>
<feature type="compositionally biased region" description="Basic and acidic residues" evidence="1">
    <location>
        <begin position="145"/>
        <end position="160"/>
    </location>
</feature>
<keyword evidence="3" id="KW-1185">Reference proteome</keyword>
<organism evidence="2 3">
    <name type="scientific">Protomyces lactucae-debilis</name>
    <dbReference type="NCBI Taxonomy" id="2754530"/>
    <lineage>
        <taxon>Eukaryota</taxon>
        <taxon>Fungi</taxon>
        <taxon>Dikarya</taxon>
        <taxon>Ascomycota</taxon>
        <taxon>Taphrinomycotina</taxon>
        <taxon>Taphrinomycetes</taxon>
        <taxon>Taphrinales</taxon>
        <taxon>Protomycetaceae</taxon>
        <taxon>Protomyces</taxon>
    </lineage>
</organism>
<evidence type="ECO:0000256" key="1">
    <source>
        <dbReference type="SAM" id="MobiDB-lite"/>
    </source>
</evidence>
<protein>
    <submittedName>
        <fullName evidence="2">Uncharacterized protein</fullName>
    </submittedName>
</protein>